<gene>
    <name evidence="2" type="ORF">JTE90_001254</name>
</gene>
<dbReference type="EMBL" id="JAFNEN010000021">
    <property type="protein sequence ID" value="KAG8200023.1"/>
    <property type="molecule type" value="Genomic_DNA"/>
</dbReference>
<feature type="region of interest" description="Disordered" evidence="1">
    <location>
        <begin position="131"/>
        <end position="223"/>
    </location>
</feature>
<comment type="caution">
    <text evidence="2">The sequence shown here is derived from an EMBL/GenBank/DDBJ whole genome shotgun (WGS) entry which is preliminary data.</text>
</comment>
<dbReference type="Proteomes" id="UP000827092">
    <property type="component" value="Unassembled WGS sequence"/>
</dbReference>
<evidence type="ECO:0000313" key="2">
    <source>
        <dbReference type="EMBL" id="KAG8200023.1"/>
    </source>
</evidence>
<reference evidence="2 3" key="1">
    <citation type="journal article" date="2022" name="Nat. Ecol. Evol.">
        <title>A masculinizing supergene underlies an exaggerated male reproductive morph in a spider.</title>
        <authorList>
            <person name="Hendrickx F."/>
            <person name="De Corte Z."/>
            <person name="Sonet G."/>
            <person name="Van Belleghem S.M."/>
            <person name="Kostlbacher S."/>
            <person name="Vangestel C."/>
        </authorList>
    </citation>
    <scope>NUCLEOTIDE SEQUENCE [LARGE SCALE GENOMIC DNA]</scope>
    <source>
        <strain evidence="2">W744_W776</strain>
    </source>
</reference>
<evidence type="ECO:0000313" key="3">
    <source>
        <dbReference type="Proteomes" id="UP000827092"/>
    </source>
</evidence>
<accession>A0AAV6VUT4</accession>
<name>A0AAV6VUT4_9ARAC</name>
<protein>
    <submittedName>
        <fullName evidence="2">Uncharacterized protein</fullName>
    </submittedName>
</protein>
<feature type="compositionally biased region" description="Basic residues" evidence="1">
    <location>
        <begin position="189"/>
        <end position="216"/>
    </location>
</feature>
<sequence>MGPRGPGSAQSPTRDHLRPATHLIEDRSERWLPAALSITGPETAYFFVPGFIGERGKERLFLWEELYSKAEKTPKFVRRVYRTQIAFHRNQFSGETPAPDALSEEFSIKTVAFPLLLSHILATFSPPLSPANDGVPEQPAKKAHPRIANFNRGRGRSHESDVTDPCAQDGARRLPVGGQFIPIKNPHQLIKKGRKKRTREKKNRREARRKNQRAHQKLFAYVQ</sequence>
<keyword evidence="3" id="KW-1185">Reference proteome</keyword>
<evidence type="ECO:0000256" key="1">
    <source>
        <dbReference type="SAM" id="MobiDB-lite"/>
    </source>
</evidence>
<proteinExistence type="predicted"/>
<dbReference type="AlphaFoldDB" id="A0AAV6VUT4"/>
<organism evidence="2 3">
    <name type="scientific">Oedothorax gibbosus</name>
    <dbReference type="NCBI Taxonomy" id="931172"/>
    <lineage>
        <taxon>Eukaryota</taxon>
        <taxon>Metazoa</taxon>
        <taxon>Ecdysozoa</taxon>
        <taxon>Arthropoda</taxon>
        <taxon>Chelicerata</taxon>
        <taxon>Arachnida</taxon>
        <taxon>Araneae</taxon>
        <taxon>Araneomorphae</taxon>
        <taxon>Entelegynae</taxon>
        <taxon>Araneoidea</taxon>
        <taxon>Linyphiidae</taxon>
        <taxon>Erigoninae</taxon>
        <taxon>Oedothorax</taxon>
    </lineage>
</organism>